<evidence type="ECO:0000256" key="3">
    <source>
        <dbReference type="ARBA" id="ARBA00004192"/>
    </source>
</evidence>
<evidence type="ECO:0000256" key="6">
    <source>
        <dbReference type="ARBA" id="ARBA00021711"/>
    </source>
</evidence>
<dbReference type="GO" id="GO:0039588">
    <property type="term" value="P:symbiont-mediated suppression of host antigen processing and presentation"/>
    <property type="evidence" value="ECO:0007669"/>
    <property type="project" value="UniProtKB-KW"/>
</dbReference>
<comment type="subunit">
    <text evidence="5">Interacts with host TAP1 and TAP2; these interactions inhibit the loading of peptides onto MHC class I molecules.</text>
</comment>
<evidence type="ECO:0000313" key="20">
    <source>
        <dbReference type="EMBL" id="AKG61346.1"/>
    </source>
</evidence>
<dbReference type="GO" id="GO:0042025">
    <property type="term" value="C:host cell nucleus"/>
    <property type="evidence" value="ECO:0007669"/>
    <property type="project" value="UniProtKB-SubCell"/>
</dbReference>
<evidence type="ECO:0000256" key="2">
    <source>
        <dbReference type="ARBA" id="ARBA00004147"/>
    </source>
</evidence>
<comment type="subcellular location">
    <subcellularLocation>
        <location evidence="3">Host cytoplasm</location>
    </subcellularLocation>
    <subcellularLocation>
        <location evidence="2">Host nucleus</location>
    </subcellularLocation>
</comment>
<evidence type="ECO:0000256" key="14">
    <source>
        <dbReference type="ARBA" id="ARBA00030047"/>
    </source>
</evidence>
<evidence type="ECO:0000256" key="16">
    <source>
        <dbReference type="ARBA" id="ARBA00031342"/>
    </source>
</evidence>
<evidence type="ECO:0000256" key="18">
    <source>
        <dbReference type="ARBA" id="ARBA00032521"/>
    </source>
</evidence>
<evidence type="ECO:0000256" key="5">
    <source>
        <dbReference type="ARBA" id="ARBA00011403"/>
    </source>
</evidence>
<evidence type="ECO:0000256" key="15">
    <source>
        <dbReference type="ARBA" id="ARBA00030443"/>
    </source>
</evidence>
<evidence type="ECO:0000256" key="17">
    <source>
        <dbReference type="ARBA" id="ARBA00031504"/>
    </source>
</evidence>
<evidence type="ECO:0000256" key="4">
    <source>
        <dbReference type="ARBA" id="ARBA00007036"/>
    </source>
</evidence>
<keyword evidence="12" id="KW-1035">Host cytoplasm</keyword>
<dbReference type="GO" id="GO:0030430">
    <property type="term" value="C:host cell cytoplasm"/>
    <property type="evidence" value="ECO:0007669"/>
    <property type="project" value="UniProtKB-SubCell"/>
</dbReference>
<evidence type="ECO:0000256" key="19">
    <source>
        <dbReference type="SAM" id="MobiDB-lite"/>
    </source>
</evidence>
<comment type="function">
    <text evidence="1">Plays a role in the inhibition of host immune response. Binds specifically to transporters associated with antigen processing (TAP), thereby blocking peptide-binding and translocation by TAP as well as subsequent loading of peptides onto MHC class I molecules. Empty MHC I molecules are retained in the endoplasmic reticulum and ultimately directed to proteasomal degradation. In consequence, infected cells are masked for immune recognition by cytotoxic T-lymphocytes.</text>
</comment>
<keyword evidence="13" id="KW-0899">Viral immunoevasion</keyword>
<organismHost>
    <name type="scientific">Homo sapiens</name>
    <name type="common">Human</name>
    <dbReference type="NCBI Taxonomy" id="9606"/>
</organismHost>
<accession>A0A0F7GW12</accession>
<reference evidence="20" key="1">
    <citation type="journal article" date="2015" name="J. Virol.">
        <title>Recombination Analysis of Herpes Simplex Virus 1 Reveals a Bias toward GC Content and the Inverted Repeat Regions.</title>
        <authorList>
            <person name="Lee K."/>
            <person name="Kolb A.W."/>
            <person name="Sverchkov Y."/>
            <person name="Cuellar J.A."/>
            <person name="Craven M."/>
            <person name="Brandt C.R."/>
        </authorList>
    </citation>
    <scope>NUCLEOTIDE SEQUENCE</scope>
    <source>
        <strain evidence="20">16S</strain>
    </source>
</reference>
<keyword evidence="8" id="KW-1080">Inhibition of host adaptive immune response by virus</keyword>
<evidence type="ECO:0000256" key="10">
    <source>
        <dbReference type="ARBA" id="ARBA00022581"/>
    </source>
</evidence>
<dbReference type="InterPro" id="IPR008026">
    <property type="entry name" value="Herpes_ICP47"/>
</dbReference>
<name>A0A0F7GW12_HHV1</name>
<protein>
    <recommendedName>
        <fullName evidence="6">ICP47 protein</fullName>
    </recommendedName>
    <alternativeName>
        <fullName evidence="17">Immediate-early protein IE12</fullName>
    </alternativeName>
    <alternativeName>
        <fullName evidence="15">Immediate-early-5</fullName>
    </alternativeName>
    <alternativeName>
        <fullName evidence="16">Infected cell protein 47</fullName>
    </alternativeName>
    <alternativeName>
        <fullName evidence="18">US12 protein</fullName>
    </alternativeName>
    <alternativeName>
        <fullName evidence="14">Vmw12</fullName>
    </alternativeName>
</protein>
<evidence type="ECO:0000256" key="7">
    <source>
        <dbReference type="ARBA" id="ARBA00022518"/>
    </source>
</evidence>
<evidence type="ECO:0000256" key="8">
    <source>
        <dbReference type="ARBA" id="ARBA00022560"/>
    </source>
</evidence>
<evidence type="ECO:0000256" key="9">
    <source>
        <dbReference type="ARBA" id="ARBA00022562"/>
    </source>
</evidence>
<keyword evidence="11" id="KW-1107">Inhibition of host TAP by virus</keyword>
<dbReference type="EMBL" id="KR011303">
    <property type="protein sequence ID" value="AKG61346.1"/>
    <property type="molecule type" value="Genomic_DNA"/>
</dbReference>
<feature type="region of interest" description="Disordered" evidence="19">
    <location>
        <begin position="33"/>
        <end position="88"/>
    </location>
</feature>
<evidence type="ECO:0000256" key="12">
    <source>
        <dbReference type="ARBA" id="ARBA00023200"/>
    </source>
</evidence>
<keyword evidence="10" id="KW-0945">Host-virus interaction</keyword>
<feature type="compositionally biased region" description="Basic and acidic residues" evidence="19">
    <location>
        <begin position="33"/>
        <end position="51"/>
    </location>
</feature>
<evidence type="ECO:0000256" key="1">
    <source>
        <dbReference type="ARBA" id="ARBA00002761"/>
    </source>
</evidence>
<comment type="similarity">
    <text evidence="4">Belongs to the herpesviridae US12 family.</text>
</comment>
<organism evidence="20">
    <name type="scientific">Human herpesvirus 1</name>
    <name type="common">HHV-1</name>
    <name type="synonym">Human herpes simplex virus 1</name>
    <dbReference type="NCBI Taxonomy" id="10298"/>
    <lineage>
        <taxon>Viruses</taxon>
        <taxon>Duplodnaviria</taxon>
        <taxon>Heunggongvirae</taxon>
        <taxon>Peploviricota</taxon>
        <taxon>Herviviricetes</taxon>
        <taxon>Herpesvirales</taxon>
        <taxon>Orthoherpesviridae</taxon>
        <taxon>Alphaherpesvirinae</taxon>
        <taxon>Simplexvirus</taxon>
        <taxon>Simplexvirus humanalpha1</taxon>
    </lineage>
</organism>
<sequence length="88" mass="9792">MSWALEMADTFLDNMRVGPRTYADVRDDINKRGREDREAARTAVHDPERPLLRSPGLLPEIAPNASLGVAHRRTGGTVTDSPRNPVTR</sequence>
<dbReference type="Pfam" id="PF05363">
    <property type="entry name" value="Herpes_US12"/>
    <property type="match status" value="1"/>
</dbReference>
<feature type="compositionally biased region" description="Polar residues" evidence="19">
    <location>
        <begin position="76"/>
        <end position="88"/>
    </location>
</feature>
<keyword evidence="7" id="KW-0244">Early protein</keyword>
<evidence type="ECO:0000256" key="11">
    <source>
        <dbReference type="ARBA" id="ARBA00022718"/>
    </source>
</evidence>
<keyword evidence="9" id="KW-1048">Host nucleus</keyword>
<evidence type="ECO:0000256" key="13">
    <source>
        <dbReference type="ARBA" id="ARBA00023280"/>
    </source>
</evidence>
<gene>
    <name evidence="20" type="primary">US12</name>
</gene>
<proteinExistence type="inferred from homology"/>